<dbReference type="InterPro" id="IPR011701">
    <property type="entry name" value="MFS"/>
</dbReference>
<dbReference type="InterPro" id="IPR036259">
    <property type="entry name" value="MFS_trans_sf"/>
</dbReference>
<dbReference type="PANTHER" id="PTHR23531">
    <property type="entry name" value="QUINOLENE RESISTANCE PROTEIN NORA"/>
    <property type="match status" value="1"/>
</dbReference>
<dbReference type="SUPFAM" id="SSF103473">
    <property type="entry name" value="MFS general substrate transporter"/>
    <property type="match status" value="1"/>
</dbReference>
<feature type="transmembrane region" description="Helical" evidence="1">
    <location>
        <begin position="105"/>
        <end position="127"/>
    </location>
</feature>
<gene>
    <name evidence="3" type="ORF">UFOPK3495_00130</name>
    <name evidence="4" type="ORF">UFOPK4237_00661</name>
</gene>
<feature type="transmembrane region" description="Helical" evidence="1">
    <location>
        <begin position="139"/>
        <end position="161"/>
    </location>
</feature>
<evidence type="ECO:0000313" key="4">
    <source>
        <dbReference type="EMBL" id="CAB5037554.1"/>
    </source>
</evidence>
<dbReference type="InterPro" id="IPR020846">
    <property type="entry name" value="MFS_dom"/>
</dbReference>
<dbReference type="EMBL" id="CAFBPZ010000033">
    <property type="protein sequence ID" value="CAB5037554.1"/>
    <property type="molecule type" value="Genomic_DNA"/>
</dbReference>
<feature type="transmembrane region" description="Helical" evidence="1">
    <location>
        <begin position="210"/>
        <end position="236"/>
    </location>
</feature>
<keyword evidence="1" id="KW-0812">Transmembrane</keyword>
<sequence length="397" mass="41426">MNQLASEKLLTPKFLILLTAAFGVFLGNGIVTPVLPVFVKDGLGGGDVAVGIVVAVQAISAIAIRPWITPKFNTWGVKPILIGAIIAVAISLGFSGIVHNVIQLILLRLLLGAGIAVLFIGSLTAVTSWVPANRAGESISLFSVAPYISMGLGPLIGQAIYHAMGFSVTFAVAGVVAAVGVIAMLFLKAEPLTTADLMNEEIASKRFYKGAVWPGVVIALGIVGMLSFGAFMPLFALEIPGLQIQIAFLILAVVVLLFRTVGGKLPDRMGPKKTSIVATTALIIGMAGVATTPFALWAYIAIVPFAIGQALQYPGLLSLTLEGISERDRPVAISTFTLFFDISQGFGGLFVGIVAAVAGYRAVFGSAALCAFIGLIIMLMVVLPRYEASKRNAVAQL</sequence>
<proteinExistence type="predicted"/>
<dbReference type="InterPro" id="IPR052714">
    <property type="entry name" value="MFS_Exporter"/>
</dbReference>
<dbReference type="GO" id="GO:0022857">
    <property type="term" value="F:transmembrane transporter activity"/>
    <property type="evidence" value="ECO:0007669"/>
    <property type="project" value="InterPro"/>
</dbReference>
<dbReference type="Gene3D" id="1.20.1250.20">
    <property type="entry name" value="MFS general substrate transporter like domains"/>
    <property type="match status" value="1"/>
</dbReference>
<keyword evidence="1" id="KW-0472">Membrane</keyword>
<dbReference type="EMBL" id="CAFBMC010000004">
    <property type="protein sequence ID" value="CAB4888358.1"/>
    <property type="molecule type" value="Genomic_DNA"/>
</dbReference>
<feature type="transmembrane region" description="Helical" evidence="1">
    <location>
        <begin position="14"/>
        <end position="36"/>
    </location>
</feature>
<protein>
    <submittedName>
        <fullName evidence="4">Unannotated protein</fullName>
    </submittedName>
</protein>
<organism evidence="4">
    <name type="scientific">freshwater metagenome</name>
    <dbReference type="NCBI Taxonomy" id="449393"/>
    <lineage>
        <taxon>unclassified sequences</taxon>
        <taxon>metagenomes</taxon>
        <taxon>ecological metagenomes</taxon>
    </lineage>
</organism>
<feature type="transmembrane region" description="Helical" evidence="1">
    <location>
        <begin position="363"/>
        <end position="383"/>
    </location>
</feature>
<evidence type="ECO:0000313" key="3">
    <source>
        <dbReference type="EMBL" id="CAB4888358.1"/>
    </source>
</evidence>
<dbReference type="Pfam" id="PF07690">
    <property type="entry name" value="MFS_1"/>
    <property type="match status" value="1"/>
</dbReference>
<accession>A0A6J7S8A0</accession>
<feature type="transmembrane region" description="Helical" evidence="1">
    <location>
        <begin position="167"/>
        <end position="189"/>
    </location>
</feature>
<dbReference type="PROSITE" id="PS50850">
    <property type="entry name" value="MFS"/>
    <property type="match status" value="1"/>
</dbReference>
<feature type="domain" description="Major facilitator superfamily (MFS) profile" evidence="2">
    <location>
        <begin position="13"/>
        <end position="386"/>
    </location>
</feature>
<feature type="transmembrane region" description="Helical" evidence="1">
    <location>
        <begin position="80"/>
        <end position="99"/>
    </location>
</feature>
<keyword evidence="1" id="KW-1133">Transmembrane helix</keyword>
<feature type="transmembrane region" description="Helical" evidence="1">
    <location>
        <begin position="331"/>
        <end position="357"/>
    </location>
</feature>
<name>A0A6J7S8A0_9ZZZZ</name>
<evidence type="ECO:0000256" key="1">
    <source>
        <dbReference type="SAM" id="Phobius"/>
    </source>
</evidence>
<feature type="transmembrane region" description="Helical" evidence="1">
    <location>
        <begin position="48"/>
        <end position="68"/>
    </location>
</feature>
<dbReference type="AlphaFoldDB" id="A0A6J7S8A0"/>
<reference evidence="4" key="1">
    <citation type="submission" date="2020-05" db="EMBL/GenBank/DDBJ databases">
        <authorList>
            <person name="Chiriac C."/>
            <person name="Salcher M."/>
            <person name="Ghai R."/>
            <person name="Kavagutti S V."/>
        </authorList>
    </citation>
    <scope>NUCLEOTIDE SEQUENCE</scope>
</reference>
<feature type="transmembrane region" description="Helical" evidence="1">
    <location>
        <begin position="242"/>
        <end position="262"/>
    </location>
</feature>
<dbReference type="PANTHER" id="PTHR23531:SF1">
    <property type="entry name" value="QUINOLENE RESISTANCE PROTEIN NORA"/>
    <property type="match status" value="1"/>
</dbReference>
<evidence type="ECO:0000259" key="2">
    <source>
        <dbReference type="PROSITE" id="PS50850"/>
    </source>
</evidence>